<keyword evidence="4 6" id="KW-0689">Ribosomal protein</keyword>
<dbReference type="AlphaFoldDB" id="A0AAF0D3F5"/>
<dbReference type="Proteomes" id="UP000186851">
    <property type="component" value="Chromosome"/>
</dbReference>
<proteinExistence type="inferred from homology"/>
<dbReference type="GO" id="GO:0022625">
    <property type="term" value="C:cytosolic large ribosomal subunit"/>
    <property type="evidence" value="ECO:0007669"/>
    <property type="project" value="TreeGrafter"/>
</dbReference>
<dbReference type="InterPro" id="IPR008991">
    <property type="entry name" value="Translation_prot_SH3-like_sf"/>
</dbReference>
<feature type="domain" description="Large ribosomal subunit protein uL2 RNA-binding" evidence="9">
    <location>
        <begin position="11"/>
        <end position="86"/>
    </location>
</feature>
<dbReference type="GO" id="GO:0003735">
    <property type="term" value="F:structural constituent of ribosome"/>
    <property type="evidence" value="ECO:0007669"/>
    <property type="project" value="InterPro"/>
</dbReference>
<evidence type="ECO:0000259" key="9">
    <source>
        <dbReference type="SMART" id="SM01383"/>
    </source>
</evidence>
<dbReference type="FunFam" id="4.10.950.10:FF:000002">
    <property type="entry name" value="60S ribosomal protein L2"/>
    <property type="match status" value="1"/>
</dbReference>
<dbReference type="Gene3D" id="2.30.30.30">
    <property type="match status" value="1"/>
</dbReference>
<comment type="similarity">
    <text evidence="1 6">Belongs to the universal ribosomal protein uL2 family.</text>
</comment>
<evidence type="ECO:0000256" key="5">
    <source>
        <dbReference type="ARBA" id="ARBA00023274"/>
    </source>
</evidence>
<reference evidence="10" key="1">
    <citation type="journal article" date="2017" name="Nature">
        <title>Asgard archaea illuminate the origin of eukaryotic cellular complexity.</title>
        <authorList>
            <person name="Zaremba-Niedzwiedzka K."/>
            <person name="Caceres E.F."/>
            <person name="Saw J.H."/>
            <person name="Backstrom D."/>
            <person name="Juzokaite L."/>
            <person name="Vancaester E."/>
            <person name="Seitz K.W."/>
            <person name="Anantharaman K."/>
            <person name="Starnawski P."/>
            <person name="Kjeldsen K.U."/>
            <person name="Scott M.B."/>
            <person name="Nunoura T."/>
            <person name="Banfield J.F."/>
            <person name="Schramm A."/>
            <person name="Baker B.J."/>
            <person name="Spang A."/>
            <person name="Ettema T.J.G."/>
        </authorList>
    </citation>
    <scope>NUCLEOTIDE SEQUENCE</scope>
    <source>
        <strain evidence="10">LCB_4</strain>
    </source>
</reference>
<dbReference type="PIRSF" id="PIRSF002158">
    <property type="entry name" value="Ribosomal_L2"/>
    <property type="match status" value="1"/>
</dbReference>
<dbReference type="InterPro" id="IPR014722">
    <property type="entry name" value="Rib_uL2_dom2"/>
</dbReference>
<dbReference type="SMART" id="SM01383">
    <property type="entry name" value="Ribosomal_L2"/>
    <property type="match status" value="1"/>
</dbReference>
<evidence type="ECO:0000256" key="7">
    <source>
        <dbReference type="SAM" id="MobiDB-lite"/>
    </source>
</evidence>
<evidence type="ECO:0000256" key="2">
    <source>
        <dbReference type="ARBA" id="ARBA00022730"/>
    </source>
</evidence>
<dbReference type="PANTHER" id="PTHR13691">
    <property type="entry name" value="RIBOSOMAL PROTEIN L2"/>
    <property type="match status" value="1"/>
</dbReference>
<dbReference type="NCBIfam" id="NF007180">
    <property type="entry name" value="PRK09612.1"/>
    <property type="match status" value="1"/>
</dbReference>
<evidence type="ECO:0000256" key="3">
    <source>
        <dbReference type="ARBA" id="ARBA00022884"/>
    </source>
</evidence>
<evidence type="ECO:0000256" key="6">
    <source>
        <dbReference type="HAMAP-Rule" id="MF_01320"/>
    </source>
</evidence>
<sequence length="242" mass="25612">MGKRILVQRKGRGGRQFRALSHRSRGDVKYAYLHQVEEDTIVKGVITDIVHDPGRGAPVAYARLENGEECLMLIPEGIGVGDVFEIGGGAAPKPGNIMPLKNIPEGTPIFNIEGTPFDGGKYVRASGAYALVVGSDENKTVVKMPSGALKTFDSRCRATIGVVAGGGRIEKPFVKAGKKYYLMKAKGIHWPVVRGAAMNAVSHPHGGGSHQGPGGSTSIKRNTPPGAKVGLIAPKRTGLKKR</sequence>
<dbReference type="PANTHER" id="PTHR13691:SF16">
    <property type="entry name" value="LARGE RIBOSOMAL SUBUNIT PROTEIN UL2"/>
    <property type="match status" value="1"/>
</dbReference>
<name>A0AAF0D3F5_ODILC</name>
<evidence type="ECO:0000256" key="1">
    <source>
        <dbReference type="ARBA" id="ARBA00005636"/>
    </source>
</evidence>
<dbReference type="SUPFAM" id="SSF50249">
    <property type="entry name" value="Nucleic acid-binding proteins"/>
    <property type="match status" value="1"/>
</dbReference>
<reference evidence="10" key="2">
    <citation type="journal article" date="2022" name="Nat. Microbiol.">
        <title>A closed Candidatus Odinarchaeum chromosome exposes Asgard archaeal viruses.</title>
        <authorList>
            <person name="Tamarit D."/>
            <person name="Caceres E.F."/>
            <person name="Krupovic M."/>
            <person name="Nijland R."/>
            <person name="Eme L."/>
            <person name="Robinson N.P."/>
            <person name="Ettema T.J.G."/>
        </authorList>
    </citation>
    <scope>NUCLEOTIDE SEQUENCE</scope>
    <source>
        <strain evidence="10">LCB_4</strain>
    </source>
</reference>
<feature type="domain" description="Large ribosomal subunit protein uL2 C-terminal" evidence="8">
    <location>
        <begin position="92"/>
        <end position="225"/>
    </location>
</feature>
<feature type="compositionally biased region" description="Gly residues" evidence="7">
    <location>
        <begin position="205"/>
        <end position="215"/>
    </location>
</feature>
<comment type="function">
    <text evidence="6">One of the primary rRNA binding proteins. Required for association of the 30S and 50S subunits to form the 70S ribosome, for tRNA binding and peptide bond formation. It has been suggested to have peptidyltransferase activity; this is somewhat controversial. Makes several contacts with the 16S rRNA in the 70S ribosome.</text>
</comment>
<dbReference type="InterPro" id="IPR012340">
    <property type="entry name" value="NA-bd_OB-fold"/>
</dbReference>
<dbReference type="InterPro" id="IPR023672">
    <property type="entry name" value="Ribosomal_uL2_arc_euk"/>
</dbReference>
<dbReference type="Gene3D" id="2.40.50.140">
    <property type="entry name" value="Nucleic acid-binding proteins"/>
    <property type="match status" value="1"/>
</dbReference>
<dbReference type="EMBL" id="CP091871">
    <property type="protein sequence ID" value="WEU40978.1"/>
    <property type="molecule type" value="Genomic_DNA"/>
</dbReference>
<dbReference type="InterPro" id="IPR014726">
    <property type="entry name" value="Ribosomal_uL2_dom3"/>
</dbReference>
<evidence type="ECO:0000313" key="11">
    <source>
        <dbReference type="Proteomes" id="UP000186851"/>
    </source>
</evidence>
<organism evidence="10 11">
    <name type="scientific">Odinarchaeota yellowstonii (strain LCB_4)</name>
    <dbReference type="NCBI Taxonomy" id="1841599"/>
    <lineage>
        <taxon>Archaea</taxon>
        <taxon>Promethearchaeati</taxon>
        <taxon>Candidatus Odinarchaeota</taxon>
        <taxon>Candidatus Odinarchaeia</taxon>
        <taxon>Candidatus Odinarchaeales</taxon>
        <taxon>Candidatus Odinarchaeaceae</taxon>
        <taxon>Candidatus Odinarchaeum</taxon>
    </lineage>
</organism>
<evidence type="ECO:0000259" key="8">
    <source>
        <dbReference type="SMART" id="SM01382"/>
    </source>
</evidence>
<accession>A0AAF0D3F5</accession>
<dbReference type="GO" id="GO:0002181">
    <property type="term" value="P:cytoplasmic translation"/>
    <property type="evidence" value="ECO:0007669"/>
    <property type="project" value="TreeGrafter"/>
</dbReference>
<comment type="subunit">
    <text evidence="6">Part of the 50S ribosomal subunit. Forms a bridge to the 30S subunit in the 70S ribosome.</text>
</comment>
<dbReference type="Gene3D" id="4.10.950.10">
    <property type="entry name" value="Ribosomal protein L2, domain 3"/>
    <property type="match status" value="1"/>
</dbReference>
<dbReference type="KEGG" id="oyw:OdinLCB4_003480"/>
<protein>
    <recommendedName>
        <fullName evidence="6">Large ribosomal subunit protein uL2</fullName>
    </recommendedName>
</protein>
<dbReference type="SMART" id="SM01382">
    <property type="entry name" value="Ribosomal_L2_C"/>
    <property type="match status" value="1"/>
</dbReference>
<keyword evidence="5 6" id="KW-0687">Ribonucleoprotein</keyword>
<keyword evidence="3 6" id="KW-0694">RNA-binding</keyword>
<dbReference type="GO" id="GO:0019843">
    <property type="term" value="F:rRNA binding"/>
    <property type="evidence" value="ECO:0007669"/>
    <property type="project" value="UniProtKB-UniRule"/>
</dbReference>
<evidence type="ECO:0000256" key="4">
    <source>
        <dbReference type="ARBA" id="ARBA00022980"/>
    </source>
</evidence>
<keyword evidence="2 6" id="KW-0699">rRNA-binding</keyword>
<dbReference type="SUPFAM" id="SSF50104">
    <property type="entry name" value="Translation proteins SH3-like domain"/>
    <property type="match status" value="1"/>
</dbReference>
<dbReference type="InterPro" id="IPR022669">
    <property type="entry name" value="Ribosomal_uL2_C"/>
</dbReference>
<dbReference type="InterPro" id="IPR002171">
    <property type="entry name" value="Ribosomal_uL2"/>
</dbReference>
<dbReference type="Pfam" id="PF03947">
    <property type="entry name" value="Ribosomal_L2_C"/>
    <property type="match status" value="1"/>
</dbReference>
<dbReference type="Pfam" id="PF00181">
    <property type="entry name" value="Ribosomal_L2_N"/>
    <property type="match status" value="1"/>
</dbReference>
<dbReference type="InterPro" id="IPR022666">
    <property type="entry name" value="Ribosomal_uL2_RNA-bd_dom"/>
</dbReference>
<dbReference type="FunFam" id="2.40.50.140:FF:000020">
    <property type="entry name" value="60S ribosomal protein L2"/>
    <property type="match status" value="1"/>
</dbReference>
<gene>
    <name evidence="6" type="primary">rpl2</name>
    <name evidence="10" type="ORF">OdinLCB4_003480</name>
</gene>
<evidence type="ECO:0000313" key="10">
    <source>
        <dbReference type="EMBL" id="WEU40978.1"/>
    </source>
</evidence>
<feature type="region of interest" description="Disordered" evidence="7">
    <location>
        <begin position="201"/>
        <end position="242"/>
    </location>
</feature>
<dbReference type="HAMAP" id="MF_01320_A">
    <property type="entry name" value="Ribosomal_uL2_A"/>
    <property type="match status" value="1"/>
</dbReference>